<protein>
    <recommendedName>
        <fullName evidence="3">Motility protein</fullName>
    </recommendedName>
</protein>
<organism evidence="1 2">
    <name type="scientific">Brumicola blandensis</name>
    <dbReference type="NCBI Taxonomy" id="3075611"/>
    <lineage>
        <taxon>Bacteria</taxon>
        <taxon>Pseudomonadati</taxon>
        <taxon>Pseudomonadota</taxon>
        <taxon>Gammaproteobacteria</taxon>
        <taxon>Alteromonadales</taxon>
        <taxon>Alteromonadaceae</taxon>
        <taxon>Brumicola</taxon>
    </lineage>
</organism>
<keyword evidence="2" id="KW-1185">Reference proteome</keyword>
<proteinExistence type="predicted"/>
<gene>
    <name evidence="1" type="ORF">RM544_11125</name>
</gene>
<sequence length="60" mass="6122">MDISGVSTSGVSGALEIKSAQLAKDRIEQDGQAALQLLESADVPTQSANSNVGSIINTYA</sequence>
<dbReference type="RefSeq" id="WP_311361865.1">
    <property type="nucleotide sequence ID" value="NZ_JAVRIE010000004.1"/>
</dbReference>
<evidence type="ECO:0008006" key="3">
    <source>
        <dbReference type="Google" id="ProtNLM"/>
    </source>
</evidence>
<comment type="caution">
    <text evidence="1">The sequence shown here is derived from an EMBL/GenBank/DDBJ whole genome shotgun (WGS) entry which is preliminary data.</text>
</comment>
<reference evidence="1 2" key="1">
    <citation type="submission" date="2023-09" db="EMBL/GenBank/DDBJ databases">
        <authorList>
            <person name="Rey-Velasco X."/>
        </authorList>
    </citation>
    <scope>NUCLEOTIDE SEQUENCE [LARGE SCALE GENOMIC DNA]</scope>
    <source>
        <strain evidence="1 2">W409</strain>
    </source>
</reference>
<dbReference type="Proteomes" id="UP001249020">
    <property type="component" value="Unassembled WGS sequence"/>
</dbReference>
<accession>A0AAW8R1E8</accession>
<evidence type="ECO:0000313" key="1">
    <source>
        <dbReference type="EMBL" id="MDT0583091.1"/>
    </source>
</evidence>
<evidence type="ECO:0000313" key="2">
    <source>
        <dbReference type="Proteomes" id="UP001249020"/>
    </source>
</evidence>
<name>A0AAW8R1E8_9ALTE</name>
<dbReference type="AlphaFoldDB" id="A0AAW8R1E8"/>
<dbReference type="EMBL" id="JAVRIE010000004">
    <property type="protein sequence ID" value="MDT0583091.1"/>
    <property type="molecule type" value="Genomic_DNA"/>
</dbReference>